<dbReference type="AlphaFoldDB" id="A0A381SDU2"/>
<reference evidence="2" key="1">
    <citation type="submission" date="2018-05" db="EMBL/GenBank/DDBJ databases">
        <authorList>
            <person name="Lanie J.A."/>
            <person name="Ng W.-L."/>
            <person name="Kazmierczak K.M."/>
            <person name="Andrzejewski T.M."/>
            <person name="Davidsen T.M."/>
            <person name="Wayne K.J."/>
            <person name="Tettelin H."/>
            <person name="Glass J.I."/>
            <person name="Rusch D."/>
            <person name="Podicherti R."/>
            <person name="Tsui H.-C.T."/>
            <person name="Winkler M.E."/>
        </authorList>
    </citation>
    <scope>NUCLEOTIDE SEQUENCE</scope>
</reference>
<dbReference type="PANTHER" id="PTHR43135">
    <property type="entry name" value="ALPHA-D-RIBOSE 1-METHYLPHOSPHONATE 5-TRIPHOSPHATE DIPHOSPHATASE"/>
    <property type="match status" value="1"/>
</dbReference>
<dbReference type="Gene3D" id="2.30.40.10">
    <property type="entry name" value="Urease, subunit C, domain 1"/>
    <property type="match status" value="2"/>
</dbReference>
<accession>A0A381SDU2</accession>
<dbReference type="Gene3D" id="1.20.58.520">
    <property type="entry name" value="Amidohydrolase"/>
    <property type="match status" value="1"/>
</dbReference>
<evidence type="ECO:0000259" key="1">
    <source>
        <dbReference type="Pfam" id="PF01979"/>
    </source>
</evidence>
<dbReference type="Gene3D" id="3.20.20.140">
    <property type="entry name" value="Metal-dependent hydrolases"/>
    <property type="match status" value="1"/>
</dbReference>
<dbReference type="SUPFAM" id="SSF51556">
    <property type="entry name" value="Metallo-dependent hydrolases"/>
    <property type="match status" value="1"/>
</dbReference>
<sequence>MNRTQIVSTFLIVAVVLSIASFAPAFGMAQLQEAPNRPAGEGEGPFERLILRGATLIDGTGAPPFGPVDIVVEGDRIVNIVSVGAPDVAINPNRRPEVLPGDRVLDLEGHFVLPGFIDLHGHLGGREQGTPAEYVLKLWMGHGITTSADPGSGNGIGWMLEHRRRSEANEITSPRLLPSATFGQGWDEPIFTPQQARDWVNEIADINAHGIKFFGLRPDIMKAALEQAEERDLYTTMHHAQLNVAWMDVLDSARLGLTSMQHWYGLPEALFTDRQLQNYPLDYNYNDEQDRFSEAGRLWKQAAVPYSDHWNAVMEELLEIDFTMVPTFHAYETTRDFMRMARAEWHEEHTLPSLWRFYEPNRIAHASYWFYWGTEEEVAWKENYRLWMTFINEYKNRGGRVAVGTDSGYSYNLYGFSFVREMELLRESGFHPLEVIQSATLKGAEALGVADQVGTVEVGKMADFVVVDENPLENLKVLYGIGAVKLTLDNEVVRVGGVKYTIKDGIIFDAQSLLADVRAIVRAAKDREGFEITQPGRGPFR</sequence>
<dbReference type="GO" id="GO:0016810">
    <property type="term" value="F:hydrolase activity, acting on carbon-nitrogen (but not peptide) bonds"/>
    <property type="evidence" value="ECO:0007669"/>
    <property type="project" value="InterPro"/>
</dbReference>
<dbReference type="Gene3D" id="3.40.50.10910">
    <property type="entry name" value="Amidohydrolase"/>
    <property type="match status" value="1"/>
</dbReference>
<dbReference type="Gene3D" id="3.30.110.90">
    <property type="entry name" value="Amidohydrolase"/>
    <property type="match status" value="1"/>
</dbReference>
<gene>
    <name evidence="2" type="ORF">METZ01_LOCUS54332</name>
</gene>
<dbReference type="InterPro" id="IPR051781">
    <property type="entry name" value="Metallo-dep_Hydrolase"/>
</dbReference>
<dbReference type="PANTHER" id="PTHR43135:SF3">
    <property type="entry name" value="ALPHA-D-RIBOSE 1-METHYLPHOSPHONATE 5-TRIPHOSPHATE DIPHOSPHATASE"/>
    <property type="match status" value="1"/>
</dbReference>
<dbReference type="InterPro" id="IPR032466">
    <property type="entry name" value="Metal_Hydrolase"/>
</dbReference>
<evidence type="ECO:0000313" key="2">
    <source>
        <dbReference type="EMBL" id="SVA01478.1"/>
    </source>
</evidence>
<dbReference type="EMBL" id="UINC01002907">
    <property type="protein sequence ID" value="SVA01478.1"/>
    <property type="molecule type" value="Genomic_DNA"/>
</dbReference>
<dbReference type="Pfam" id="PF01979">
    <property type="entry name" value="Amidohydro_1"/>
    <property type="match status" value="1"/>
</dbReference>
<name>A0A381SDU2_9ZZZZ</name>
<dbReference type="InterPro" id="IPR006680">
    <property type="entry name" value="Amidohydro-rel"/>
</dbReference>
<feature type="domain" description="Amidohydrolase-related" evidence="1">
    <location>
        <begin position="393"/>
        <end position="486"/>
    </location>
</feature>
<protein>
    <recommendedName>
        <fullName evidence="1">Amidohydrolase-related domain-containing protein</fullName>
    </recommendedName>
</protein>
<proteinExistence type="predicted"/>
<organism evidence="2">
    <name type="scientific">marine metagenome</name>
    <dbReference type="NCBI Taxonomy" id="408172"/>
    <lineage>
        <taxon>unclassified sequences</taxon>
        <taxon>metagenomes</taxon>
        <taxon>ecological metagenomes</taxon>
    </lineage>
</organism>
<dbReference type="InterPro" id="IPR011059">
    <property type="entry name" value="Metal-dep_hydrolase_composite"/>
</dbReference>
<dbReference type="SUPFAM" id="SSF51338">
    <property type="entry name" value="Composite domain of metallo-dependent hydrolases"/>
    <property type="match status" value="1"/>
</dbReference>